<keyword evidence="2" id="KW-1185">Reference proteome</keyword>
<name>A0A2U0SB88_9SPHN</name>
<dbReference type="Proteomes" id="UP000245890">
    <property type="component" value="Unassembled WGS sequence"/>
</dbReference>
<comment type="caution">
    <text evidence="1">The sequence shown here is derived from an EMBL/GenBank/DDBJ whole genome shotgun (WGS) entry which is preliminary data.</text>
</comment>
<sequence>MKMGVVQLFVSLKEPSGHDGNGFDAGEGACDDFAQPLAGFINGCPIPLLGEATEALRLLQAVRIQRKTERRATYDRPQLLGVRLVEGPAPISLDQVGFPRHVASLFCDRFMCHRLP</sequence>
<dbReference type="AlphaFoldDB" id="A0A2U0SB88"/>
<proteinExistence type="predicted"/>
<organism evidence="1 2">
    <name type="scientific">Sphingomonas pokkalii</name>
    <dbReference type="NCBI Taxonomy" id="2175090"/>
    <lineage>
        <taxon>Bacteria</taxon>
        <taxon>Pseudomonadati</taxon>
        <taxon>Pseudomonadota</taxon>
        <taxon>Alphaproteobacteria</taxon>
        <taxon>Sphingomonadales</taxon>
        <taxon>Sphingomonadaceae</taxon>
        <taxon>Sphingomonas</taxon>
    </lineage>
</organism>
<evidence type="ECO:0000313" key="2">
    <source>
        <dbReference type="Proteomes" id="UP000245890"/>
    </source>
</evidence>
<accession>A0A2U0SB88</accession>
<protein>
    <submittedName>
        <fullName evidence="1">Uncharacterized protein</fullName>
    </submittedName>
</protein>
<dbReference type="RefSeq" id="WP_116468096.1">
    <property type="nucleotide sequence ID" value="NZ_QENQ01000001.1"/>
</dbReference>
<gene>
    <name evidence="1" type="ORF">DD559_04300</name>
</gene>
<dbReference type="EMBL" id="QENQ01000001">
    <property type="protein sequence ID" value="PVX28648.1"/>
    <property type="molecule type" value="Genomic_DNA"/>
</dbReference>
<reference evidence="1 2" key="1">
    <citation type="submission" date="2018-05" db="EMBL/GenBank/DDBJ databases">
        <title>Description of Sphingomonas pokkalii sp nov, isolated from the rhizosphere of saline tolerant pokkali rice and its draft genome analysis.</title>
        <authorList>
            <person name="Menon R."/>
            <person name="Kumari S."/>
            <person name="Rameshkumar N."/>
        </authorList>
    </citation>
    <scope>NUCLEOTIDE SEQUENCE [LARGE SCALE GENOMIC DNA]</scope>
    <source>
        <strain evidence="1 2">L3B27</strain>
    </source>
</reference>
<evidence type="ECO:0000313" key="1">
    <source>
        <dbReference type="EMBL" id="PVX28648.1"/>
    </source>
</evidence>